<gene>
    <name evidence="4" type="ORF">RI138_25465</name>
</gene>
<feature type="compositionally biased region" description="Pro residues" evidence="1">
    <location>
        <begin position="72"/>
        <end position="89"/>
    </location>
</feature>
<keyword evidence="2" id="KW-1133">Transmembrane helix</keyword>
<evidence type="ECO:0000256" key="1">
    <source>
        <dbReference type="SAM" id="MobiDB-lite"/>
    </source>
</evidence>
<dbReference type="InterPro" id="IPR025241">
    <property type="entry name" value="DUF4190"/>
</dbReference>
<feature type="region of interest" description="Disordered" evidence="1">
    <location>
        <begin position="1"/>
        <end position="104"/>
    </location>
</feature>
<evidence type="ECO:0000256" key="2">
    <source>
        <dbReference type="SAM" id="Phobius"/>
    </source>
</evidence>
<dbReference type="EMBL" id="CP134500">
    <property type="protein sequence ID" value="WNF29909.1"/>
    <property type="molecule type" value="Genomic_DNA"/>
</dbReference>
<keyword evidence="5" id="KW-1185">Reference proteome</keyword>
<name>A0ABY9W367_9ACTN</name>
<dbReference type="Proteomes" id="UP001303236">
    <property type="component" value="Chromosome"/>
</dbReference>
<evidence type="ECO:0000313" key="4">
    <source>
        <dbReference type="EMBL" id="WNF29909.1"/>
    </source>
</evidence>
<feature type="compositionally biased region" description="Low complexity" evidence="1">
    <location>
        <begin position="91"/>
        <end position="103"/>
    </location>
</feature>
<keyword evidence="2" id="KW-0472">Membrane</keyword>
<keyword evidence="2" id="KW-0812">Transmembrane</keyword>
<feature type="transmembrane region" description="Helical" evidence="2">
    <location>
        <begin position="184"/>
        <end position="211"/>
    </location>
</feature>
<feature type="transmembrane region" description="Helical" evidence="2">
    <location>
        <begin position="139"/>
        <end position="172"/>
    </location>
</feature>
<proteinExistence type="predicted"/>
<reference evidence="4 5" key="1">
    <citation type="submission" date="2023-09" db="EMBL/GenBank/DDBJ databases">
        <title>Genome completion map analysis of the actinomycetes C11-1.</title>
        <authorList>
            <person name="Qin P."/>
            <person name="Guan P."/>
        </authorList>
    </citation>
    <scope>NUCLEOTIDE SEQUENCE [LARGE SCALE GENOMIC DNA]</scope>
    <source>
        <strain evidence="4 5">C11-1</strain>
    </source>
</reference>
<protein>
    <submittedName>
        <fullName evidence="4">DUF4190 domain-containing protein</fullName>
    </submittedName>
</protein>
<dbReference type="Pfam" id="PF13828">
    <property type="entry name" value="DUF4190"/>
    <property type="match status" value="1"/>
</dbReference>
<organism evidence="4 5">
    <name type="scientific">Streptomyces durocortorensis</name>
    <dbReference type="NCBI Taxonomy" id="2811104"/>
    <lineage>
        <taxon>Bacteria</taxon>
        <taxon>Bacillati</taxon>
        <taxon>Actinomycetota</taxon>
        <taxon>Actinomycetes</taxon>
        <taxon>Kitasatosporales</taxon>
        <taxon>Streptomycetaceae</taxon>
        <taxon>Streptomyces</taxon>
    </lineage>
</organism>
<feature type="domain" description="DUF4190" evidence="3">
    <location>
        <begin position="135"/>
        <end position="201"/>
    </location>
</feature>
<accession>A0ABY9W367</accession>
<evidence type="ECO:0000259" key="3">
    <source>
        <dbReference type="Pfam" id="PF13828"/>
    </source>
</evidence>
<sequence>MSDNTEQPAGGAAPRDPWAPPDSRVELNKQGPNTPPPAVHDQQTVTSMPSAGPAAGESTGPIPTPGGFGPAPSVPPPPIGPNGPGPGPGPGHATPPTAGHYGYPAPPAQPYGGYPGHGAYGAGPAGWAPAPSNGLGTAAMVLGIVSVVGFCLYGINIILGILALIFGIIGLGRAKRGEATNRGMAIAGIILGSIGMVLGSVILGVIIWAGVNAESDDGSDEDTYDDPFATSLVVEGRS</sequence>
<evidence type="ECO:0000313" key="5">
    <source>
        <dbReference type="Proteomes" id="UP001303236"/>
    </source>
</evidence>